<keyword evidence="3" id="KW-0813">Transport</keyword>
<dbReference type="PANTHER" id="PTHR42810:SF2">
    <property type="entry name" value="PURINE PERMEASE C1399.01C-RELATED"/>
    <property type="match status" value="1"/>
</dbReference>
<evidence type="ECO:0000256" key="4">
    <source>
        <dbReference type="ARBA" id="ARBA00022692"/>
    </source>
</evidence>
<evidence type="ECO:0000256" key="2">
    <source>
        <dbReference type="ARBA" id="ARBA00008821"/>
    </source>
</evidence>
<feature type="transmembrane region" description="Helical" evidence="7">
    <location>
        <begin position="55"/>
        <end position="75"/>
    </location>
</feature>
<dbReference type="GO" id="GO:0042907">
    <property type="term" value="F:xanthine transmembrane transporter activity"/>
    <property type="evidence" value="ECO:0007669"/>
    <property type="project" value="TreeGrafter"/>
</dbReference>
<comment type="similarity">
    <text evidence="2">Belongs to the nucleobase:cation symporter-2 (NCS2) (TC 2.A.40) family.</text>
</comment>
<protein>
    <submittedName>
        <fullName evidence="8">Uracil-xanthine transporter</fullName>
    </submittedName>
</protein>
<dbReference type="PATRIC" id="fig|1218492.5.peg.418"/>
<keyword evidence="4 7" id="KW-0812">Transmembrane</keyword>
<comment type="caution">
    <text evidence="8">The sequence shown here is derived from an EMBL/GenBank/DDBJ whole genome shotgun (WGS) entry which is preliminary data.</text>
</comment>
<feature type="transmembrane region" description="Helical" evidence="7">
    <location>
        <begin position="204"/>
        <end position="226"/>
    </location>
</feature>
<keyword evidence="9" id="KW-1185">Reference proteome</keyword>
<dbReference type="Proteomes" id="UP000033558">
    <property type="component" value="Unassembled WGS sequence"/>
</dbReference>
<dbReference type="EMBL" id="JXJQ01000003">
    <property type="protein sequence ID" value="KJY62837.1"/>
    <property type="molecule type" value="Genomic_DNA"/>
</dbReference>
<keyword evidence="6 7" id="KW-0472">Membrane</keyword>
<keyword evidence="5 7" id="KW-1133">Transmembrane helix</keyword>
<evidence type="ECO:0000313" key="8">
    <source>
        <dbReference type="EMBL" id="KJY62837.1"/>
    </source>
</evidence>
<dbReference type="InterPro" id="IPR006043">
    <property type="entry name" value="NCS2"/>
</dbReference>
<feature type="transmembrane region" description="Helical" evidence="7">
    <location>
        <begin position="246"/>
        <end position="263"/>
    </location>
</feature>
<dbReference type="PANTHER" id="PTHR42810">
    <property type="entry name" value="PURINE PERMEASE C1399.01C-RELATED"/>
    <property type="match status" value="1"/>
</dbReference>
<dbReference type="GO" id="GO:0005886">
    <property type="term" value="C:plasma membrane"/>
    <property type="evidence" value="ECO:0007669"/>
    <property type="project" value="TreeGrafter"/>
</dbReference>
<name>A0A0F4LVN0_9LACO</name>
<feature type="transmembrane region" description="Helical" evidence="7">
    <location>
        <begin position="327"/>
        <end position="348"/>
    </location>
</feature>
<evidence type="ECO:0000313" key="9">
    <source>
        <dbReference type="Proteomes" id="UP000033558"/>
    </source>
</evidence>
<dbReference type="STRING" id="1218492.JG30_03000"/>
<feature type="transmembrane region" description="Helical" evidence="7">
    <location>
        <begin position="106"/>
        <end position="128"/>
    </location>
</feature>
<dbReference type="AlphaFoldDB" id="A0A0F4LVN0"/>
<evidence type="ECO:0000256" key="5">
    <source>
        <dbReference type="ARBA" id="ARBA00022989"/>
    </source>
</evidence>
<evidence type="ECO:0000256" key="3">
    <source>
        <dbReference type="ARBA" id="ARBA00022448"/>
    </source>
</evidence>
<evidence type="ECO:0000256" key="6">
    <source>
        <dbReference type="ARBA" id="ARBA00023136"/>
    </source>
</evidence>
<sequence>MAQSQTDLLYGPDADISVSEAAVLGLQHVFAMDVYVPPLIIAGLLSLGAAPKTGFLQAAFLACGLGTLVQTGWLMKMPMSQGPSYVPVGAVVGVYLANGASHGGMATVLGASLVGAILLILLGCSGFYHKIVNHLVPPLVGGTIIACVGLSLLPSALNSNIFQAAGNPLQNIQLALITVGVLLLVIFLGAYWPKLQRYLKPCSIVIALLVGSLVAASEGLFNWSIIQQAAWITWPKFTVLHYGINFSGNAILTFVIIYLILTAETTGTWFAMSAVTQEPITNRQWNRGLIGEGLSCLISTLLGSTPMTGYSTNAGIVSITGVASRRVFLAVGIWFVILGFIGKLAAFLAAIPAAVIGGIFAVVCVIIMLNGFNVLRTIPAHENDLYIVGLPIVITLALTLMPAKLIAQAPTILQYFLKSPITLAAVAAIILNLILRTKSTQS</sequence>
<dbReference type="NCBIfam" id="NF037981">
    <property type="entry name" value="NCS2_1"/>
    <property type="match status" value="1"/>
</dbReference>
<dbReference type="RefSeq" id="WP_046315584.1">
    <property type="nucleotide sequence ID" value="NZ_JAMBJK010000023.1"/>
</dbReference>
<feature type="transmembrane region" description="Helical" evidence="7">
    <location>
        <begin position="172"/>
        <end position="192"/>
    </location>
</feature>
<comment type="subcellular location">
    <subcellularLocation>
        <location evidence="1">Membrane</location>
        <topology evidence="1">Multi-pass membrane protein</topology>
    </subcellularLocation>
</comment>
<evidence type="ECO:0000256" key="7">
    <source>
        <dbReference type="SAM" id="Phobius"/>
    </source>
</evidence>
<dbReference type="HOGENOM" id="CLU_017959_8_0_9"/>
<proteinExistence type="inferred from homology"/>
<organism evidence="8 9">
    <name type="scientific">Bombilactobacillus mellifer</name>
    <dbReference type="NCBI Taxonomy" id="1218492"/>
    <lineage>
        <taxon>Bacteria</taxon>
        <taxon>Bacillati</taxon>
        <taxon>Bacillota</taxon>
        <taxon>Bacilli</taxon>
        <taxon>Lactobacillales</taxon>
        <taxon>Lactobacillaceae</taxon>
        <taxon>Bombilactobacillus</taxon>
    </lineage>
</organism>
<feature type="transmembrane region" description="Helical" evidence="7">
    <location>
        <begin position="29"/>
        <end position="49"/>
    </location>
</feature>
<feature type="transmembrane region" description="Helical" evidence="7">
    <location>
        <begin position="135"/>
        <end position="152"/>
    </location>
</feature>
<dbReference type="Pfam" id="PF00860">
    <property type="entry name" value="Xan_ur_permease"/>
    <property type="match status" value="1"/>
</dbReference>
<feature type="transmembrane region" description="Helical" evidence="7">
    <location>
        <begin position="385"/>
        <end position="403"/>
    </location>
</feature>
<gene>
    <name evidence="8" type="ORF">JG30_03000</name>
</gene>
<feature type="transmembrane region" description="Helical" evidence="7">
    <location>
        <begin position="354"/>
        <end position="373"/>
    </location>
</feature>
<dbReference type="OrthoDB" id="9805749at2"/>
<evidence type="ECO:0000256" key="1">
    <source>
        <dbReference type="ARBA" id="ARBA00004141"/>
    </source>
</evidence>
<reference evidence="8 9" key="1">
    <citation type="submission" date="2015-01" db="EMBL/GenBank/DDBJ databases">
        <title>Comparative genomics of the lactic acid bacteria isolated from the honey bee gut.</title>
        <authorList>
            <person name="Ellegaard K.M."/>
            <person name="Tamarit D."/>
            <person name="Javelind E."/>
            <person name="Olofsson T."/>
            <person name="Andersson S.G."/>
            <person name="Vasquez A."/>
        </authorList>
    </citation>
    <scope>NUCLEOTIDE SEQUENCE [LARGE SCALE GENOMIC DNA]</scope>
    <source>
        <strain evidence="8 9">Bin4</strain>
    </source>
</reference>
<accession>A0A0F4LVN0</accession>
<feature type="transmembrane region" description="Helical" evidence="7">
    <location>
        <begin position="415"/>
        <end position="435"/>
    </location>
</feature>